<dbReference type="Gene3D" id="3.20.20.80">
    <property type="entry name" value="Glycosidases"/>
    <property type="match status" value="1"/>
</dbReference>
<dbReference type="InterPro" id="IPR001360">
    <property type="entry name" value="Glyco_hydro_1"/>
</dbReference>
<sequence length="89" mass="9715">MDAAGSIDFSVLNYYDPIYMFTCLGCHRGRGAVPGDIAWSLTDNFEWAAGYSPCFGPVYVDYVHGTEADSEGELRLVPGVHRQACLSTC</sequence>
<proteinExistence type="predicted"/>
<name>A0A2P8PYH5_9ACTN</name>
<dbReference type="GO" id="GO:0004553">
    <property type="term" value="F:hydrolase activity, hydrolyzing O-glycosyl compounds"/>
    <property type="evidence" value="ECO:0007669"/>
    <property type="project" value="InterPro"/>
</dbReference>
<keyword evidence="2" id="KW-1185">Reference proteome</keyword>
<gene>
    <name evidence="1" type="ORF">C6Y14_34135</name>
</gene>
<dbReference type="EMBL" id="PYBJ01000027">
    <property type="protein sequence ID" value="PSM39057.1"/>
    <property type="molecule type" value="Genomic_DNA"/>
</dbReference>
<comment type="caution">
    <text evidence="1">The sequence shown here is derived from an EMBL/GenBank/DDBJ whole genome shotgun (WGS) entry which is preliminary data.</text>
</comment>
<dbReference type="SUPFAM" id="SSF51445">
    <property type="entry name" value="(Trans)glycosidases"/>
    <property type="match status" value="1"/>
</dbReference>
<dbReference type="Proteomes" id="UP000240429">
    <property type="component" value="Unassembled WGS sequence"/>
</dbReference>
<reference evidence="1 2" key="1">
    <citation type="submission" date="2018-03" db="EMBL/GenBank/DDBJ databases">
        <title>Streptomyces dioscori sp. nov., a novel endophytic actinobacterium isolated from bulbil of Dioscorea bulbifera L.</title>
        <authorList>
            <person name="Zhikuan W."/>
        </authorList>
    </citation>
    <scope>NUCLEOTIDE SEQUENCE [LARGE SCALE GENOMIC DNA]</scope>
    <source>
        <strain evidence="1 2">A217</strain>
    </source>
</reference>
<organism evidence="1 2">
    <name type="scientific">Streptomyces dioscori</name>
    <dbReference type="NCBI Taxonomy" id="2109333"/>
    <lineage>
        <taxon>Bacteria</taxon>
        <taxon>Bacillati</taxon>
        <taxon>Actinomycetota</taxon>
        <taxon>Actinomycetes</taxon>
        <taxon>Kitasatosporales</taxon>
        <taxon>Streptomycetaceae</taxon>
        <taxon>Streptomyces</taxon>
        <taxon>Streptomyces aurantiacus group</taxon>
    </lineage>
</organism>
<evidence type="ECO:0000313" key="2">
    <source>
        <dbReference type="Proteomes" id="UP000240429"/>
    </source>
</evidence>
<evidence type="ECO:0000313" key="1">
    <source>
        <dbReference type="EMBL" id="PSM39057.1"/>
    </source>
</evidence>
<accession>A0A2P8PYH5</accession>
<protein>
    <submittedName>
        <fullName evidence="1">Uncharacterized protein</fullName>
    </submittedName>
</protein>
<dbReference type="GO" id="GO:0005975">
    <property type="term" value="P:carbohydrate metabolic process"/>
    <property type="evidence" value="ECO:0007669"/>
    <property type="project" value="InterPro"/>
</dbReference>
<dbReference type="PRINTS" id="PR00131">
    <property type="entry name" value="GLHYDRLASE1"/>
</dbReference>
<dbReference type="InterPro" id="IPR017853">
    <property type="entry name" value="GH"/>
</dbReference>
<dbReference type="AlphaFoldDB" id="A0A2P8PYH5"/>
<dbReference type="Pfam" id="PF00232">
    <property type="entry name" value="Glyco_hydro_1"/>
    <property type="match status" value="1"/>
</dbReference>